<sequence>MKLSDLDKSKVTEPRLCMIGRQRYINENLP</sequence>
<keyword evidence="2" id="KW-1185">Reference proteome</keyword>
<dbReference type="Proteomes" id="UP000004986">
    <property type="component" value="Unassembled WGS sequence"/>
</dbReference>
<comment type="caution">
    <text evidence="1">The sequence shown here is derived from an EMBL/GenBank/DDBJ whole genome shotgun (WGS) entry which is preliminary data.</text>
</comment>
<accession>F3GAP9</accession>
<reference evidence="1 2" key="1">
    <citation type="journal article" date="2011" name="PLoS Pathog.">
        <title>Dynamic evolution of pathogenicity revealed by sequencing and comparative genomics of 19 Pseudomonas syringae isolates.</title>
        <authorList>
            <person name="Baltrus D.A."/>
            <person name="Nishimura M.T."/>
            <person name="Romanchuk A."/>
            <person name="Chang J.H."/>
            <person name="Mukhtar M.S."/>
            <person name="Cherkis K."/>
            <person name="Roach J."/>
            <person name="Grant S.R."/>
            <person name="Jones C.D."/>
            <person name="Dangl J.L."/>
        </authorList>
    </citation>
    <scope>NUCLEOTIDE SEQUENCE [LARGE SCALE GENOMIC DNA]</scope>
    <source>
        <strain evidence="1 2">1704B</strain>
    </source>
</reference>
<evidence type="ECO:0000313" key="2">
    <source>
        <dbReference type="Proteomes" id="UP000004986"/>
    </source>
</evidence>
<dbReference type="HOGENOM" id="CLU_3404990_0_0_6"/>
<dbReference type="BioCyc" id="PSYR629263:G11X0-3272-MONOMER"/>
<organism evidence="1 2">
    <name type="scientific">Pseudomonas syringae pv. pisi str. 1704B</name>
    <dbReference type="NCBI Taxonomy" id="629263"/>
    <lineage>
        <taxon>Bacteria</taxon>
        <taxon>Pseudomonadati</taxon>
        <taxon>Pseudomonadota</taxon>
        <taxon>Gammaproteobacteria</taxon>
        <taxon>Pseudomonadales</taxon>
        <taxon>Pseudomonadaceae</taxon>
        <taxon>Pseudomonas</taxon>
        <taxon>Pseudomonas syringae</taxon>
    </lineage>
</organism>
<protein>
    <submittedName>
        <fullName evidence="1">Uncharacterized protein</fullName>
    </submittedName>
</protein>
<gene>
    <name evidence="1" type="ORF">PSYPI_17857</name>
</gene>
<dbReference type="EMBL" id="AEAI01000880">
    <property type="protein sequence ID" value="EGH44149.1"/>
    <property type="molecule type" value="Genomic_DNA"/>
</dbReference>
<dbReference type="AlphaFoldDB" id="F3GAP9"/>
<proteinExistence type="predicted"/>
<evidence type="ECO:0000313" key="1">
    <source>
        <dbReference type="EMBL" id="EGH44149.1"/>
    </source>
</evidence>
<name>F3GAP9_PSESJ</name>